<reference evidence="3 4" key="1">
    <citation type="submission" date="2018-06" db="EMBL/GenBank/DDBJ databases">
        <authorList>
            <consortium name="Pathogen Informatics"/>
            <person name="Doyle S."/>
        </authorList>
    </citation>
    <scope>NUCLEOTIDE SEQUENCE [LARGE SCALE GENOMIC DNA]</scope>
    <source>
        <strain evidence="3 4">NCTC13291</strain>
    </source>
</reference>
<feature type="domain" description="YgjP-like metallopeptidase" evidence="2">
    <location>
        <begin position="56"/>
        <end position="251"/>
    </location>
</feature>
<dbReference type="AlphaFoldDB" id="A0A379N0X1"/>
<gene>
    <name evidence="3" type="ORF">NCTC13291_02434</name>
</gene>
<dbReference type="PANTHER" id="PTHR30399">
    <property type="entry name" value="UNCHARACTERIZED PROTEIN YGJP"/>
    <property type="match status" value="1"/>
</dbReference>
<evidence type="ECO:0000256" key="1">
    <source>
        <dbReference type="SAM" id="MobiDB-lite"/>
    </source>
</evidence>
<proteinExistence type="predicted"/>
<dbReference type="Gene3D" id="3.30.2010.10">
    <property type="entry name" value="Metalloproteases ('zincins'), catalytic domain"/>
    <property type="match status" value="1"/>
</dbReference>
<accession>A0A379N0X1</accession>
<feature type="region of interest" description="Disordered" evidence="1">
    <location>
        <begin position="1"/>
        <end position="36"/>
    </location>
</feature>
<evidence type="ECO:0000313" key="3">
    <source>
        <dbReference type="EMBL" id="SUE40861.1"/>
    </source>
</evidence>
<dbReference type="CDD" id="cd07344">
    <property type="entry name" value="M48_yhfN_like"/>
    <property type="match status" value="1"/>
</dbReference>
<name>A0A379N0X1_9PROT</name>
<evidence type="ECO:0000259" key="2">
    <source>
        <dbReference type="Pfam" id="PF01863"/>
    </source>
</evidence>
<dbReference type="Pfam" id="PF01863">
    <property type="entry name" value="YgjP-like"/>
    <property type="match status" value="1"/>
</dbReference>
<dbReference type="EMBL" id="UGVN01000001">
    <property type="protein sequence ID" value="SUE40861.1"/>
    <property type="molecule type" value="Genomic_DNA"/>
</dbReference>
<sequence length="261" mass="28779">MPVARMGSRALSRGLRPGILSGMEPSTTESVPLRTGPLNRPIPCPVRWQRSSRARRVSLRIDPCAAEVIVTLPPRASRQQGMALLTAHAAWVMERLSSLAPPQPFQDGAEIPLGGVPHPIRHEPQARGGAFLQDGRIVVAGAPEFVARRVGDFLRAEARRRIAPLVAEHARALAVHPRAVRLKDTRSRWGSCAPDGTLAFSWRLVMAPGWVLDYVAAHEVAHLRELNHSARFWALVETRTPHREAAQDWLRLNGSTLLRIG</sequence>
<dbReference type="PANTHER" id="PTHR30399:SF1">
    <property type="entry name" value="UTP PYROPHOSPHATASE"/>
    <property type="match status" value="1"/>
</dbReference>
<organism evidence="3 4">
    <name type="scientific">Roseomonas mucosa</name>
    <dbReference type="NCBI Taxonomy" id="207340"/>
    <lineage>
        <taxon>Bacteria</taxon>
        <taxon>Pseudomonadati</taxon>
        <taxon>Pseudomonadota</taxon>
        <taxon>Alphaproteobacteria</taxon>
        <taxon>Acetobacterales</taxon>
        <taxon>Roseomonadaceae</taxon>
        <taxon>Roseomonas</taxon>
    </lineage>
</organism>
<evidence type="ECO:0000313" key="4">
    <source>
        <dbReference type="Proteomes" id="UP000254919"/>
    </source>
</evidence>
<dbReference type="InterPro" id="IPR053136">
    <property type="entry name" value="UTP_pyrophosphatase-like"/>
</dbReference>
<dbReference type="Proteomes" id="UP000254919">
    <property type="component" value="Unassembled WGS sequence"/>
</dbReference>
<protein>
    <submittedName>
        <fullName evidence="3">Protein of uncharacterized function DUF45</fullName>
    </submittedName>
</protein>
<dbReference type="InterPro" id="IPR002725">
    <property type="entry name" value="YgjP-like_metallopeptidase"/>
</dbReference>